<organism evidence="8 9">
    <name type="scientific">Thermococcus eurythermalis</name>
    <dbReference type="NCBI Taxonomy" id="1505907"/>
    <lineage>
        <taxon>Archaea</taxon>
        <taxon>Methanobacteriati</taxon>
        <taxon>Methanobacteriota</taxon>
        <taxon>Thermococci</taxon>
        <taxon>Thermococcales</taxon>
        <taxon>Thermococcaceae</taxon>
        <taxon>Thermococcus</taxon>
    </lineage>
</organism>
<evidence type="ECO:0000256" key="5">
    <source>
        <dbReference type="ARBA" id="ARBA00023136"/>
    </source>
</evidence>
<dbReference type="HOGENOM" id="CLU_173139_3_0_2"/>
<protein>
    <submittedName>
        <fullName evidence="8">Sodium:proton antiporter</fullName>
    </submittedName>
</protein>
<feature type="transmembrane region" description="Helical" evidence="6">
    <location>
        <begin position="56"/>
        <end position="75"/>
    </location>
</feature>
<dbReference type="GO" id="GO:0005886">
    <property type="term" value="C:plasma membrane"/>
    <property type="evidence" value="ECO:0007669"/>
    <property type="project" value="UniProtKB-SubCell"/>
</dbReference>
<proteinExistence type="predicted"/>
<feature type="transmembrane region" description="Helical" evidence="6">
    <location>
        <begin position="30"/>
        <end position="50"/>
    </location>
</feature>
<feature type="domain" description="MrpA C-terminal/MbhD" evidence="7">
    <location>
        <begin position="18"/>
        <end position="80"/>
    </location>
</feature>
<evidence type="ECO:0000259" key="7">
    <source>
        <dbReference type="Pfam" id="PF13244"/>
    </source>
</evidence>
<keyword evidence="4 6" id="KW-1133">Transmembrane helix</keyword>
<evidence type="ECO:0000313" key="8">
    <source>
        <dbReference type="EMBL" id="AIU69949.1"/>
    </source>
</evidence>
<comment type="subcellular location">
    <subcellularLocation>
        <location evidence="1">Cell membrane</location>
        <topology evidence="1">Multi-pass membrane protein</topology>
    </subcellularLocation>
</comment>
<evidence type="ECO:0000256" key="4">
    <source>
        <dbReference type="ARBA" id="ARBA00022989"/>
    </source>
</evidence>
<evidence type="ECO:0000313" key="9">
    <source>
        <dbReference type="Proteomes" id="UP000029980"/>
    </source>
</evidence>
<gene>
    <name evidence="8" type="ORF">TEU_06195</name>
</gene>
<dbReference type="AlphaFoldDB" id="A0A097QU19"/>
<keyword evidence="2" id="KW-1003">Cell membrane</keyword>
<dbReference type="EMBL" id="CP008887">
    <property type="protein sequence ID" value="AIU69949.1"/>
    <property type="molecule type" value="Genomic_DNA"/>
</dbReference>
<dbReference type="GeneID" id="25153024"/>
<keyword evidence="9" id="KW-1185">Reference proteome</keyword>
<dbReference type="OrthoDB" id="98852at2157"/>
<dbReference type="KEGG" id="teu:TEU_06195"/>
<accession>A0A097QU19</accession>
<evidence type="ECO:0000256" key="1">
    <source>
        <dbReference type="ARBA" id="ARBA00004651"/>
    </source>
</evidence>
<keyword evidence="3 6" id="KW-0812">Transmembrane</keyword>
<dbReference type="Pfam" id="PF13244">
    <property type="entry name" value="MbhD"/>
    <property type="match status" value="1"/>
</dbReference>
<dbReference type="RefSeq" id="WP_050002923.1">
    <property type="nucleotide sequence ID" value="NZ_CP008887.1"/>
</dbReference>
<evidence type="ECO:0000256" key="3">
    <source>
        <dbReference type="ARBA" id="ARBA00022692"/>
    </source>
</evidence>
<dbReference type="InterPro" id="IPR025383">
    <property type="entry name" value="MrpA_C/MbhD"/>
</dbReference>
<keyword evidence="5 6" id="KW-0472">Membrane</keyword>
<reference evidence="8 9" key="1">
    <citation type="journal article" date="2015" name="Int. J. Syst. Evol. Microbiol.">
        <title>Thermococcus eurythermalis sp. nov., a conditional piezophilic hyperthermophilic archaeon with a wide temperature range isolated from an oil-immersed chimney in the Guaymas Basin.</title>
        <authorList>
            <person name="Zhao W."/>
            <person name="Zeng X."/>
            <person name="Xiao X."/>
        </authorList>
    </citation>
    <scope>NUCLEOTIDE SEQUENCE [LARGE SCALE GENOMIC DNA]</scope>
    <source>
        <strain evidence="8 9">A501</strain>
    </source>
</reference>
<dbReference type="Proteomes" id="UP000029980">
    <property type="component" value="Chromosome"/>
</dbReference>
<dbReference type="STRING" id="1505907.TEU_06195"/>
<sequence length="85" mass="9303">MIELHFLILAIVVSFGFVFSYLAMKEHDLLKALALSSVQSTFFALGFYILAAPDIVLAYLAIAVGAYTALVILAISKTERYEVGE</sequence>
<evidence type="ECO:0000256" key="6">
    <source>
        <dbReference type="SAM" id="Phobius"/>
    </source>
</evidence>
<feature type="transmembrane region" description="Helical" evidence="6">
    <location>
        <begin position="6"/>
        <end position="23"/>
    </location>
</feature>
<evidence type="ECO:0000256" key="2">
    <source>
        <dbReference type="ARBA" id="ARBA00022475"/>
    </source>
</evidence>
<name>A0A097QU19_9EURY</name>